<dbReference type="Proteomes" id="UP000218387">
    <property type="component" value="Chromosome"/>
</dbReference>
<dbReference type="InterPro" id="IPR002698">
    <property type="entry name" value="FTHF_cligase"/>
</dbReference>
<dbReference type="NCBIfam" id="TIGR02727">
    <property type="entry name" value="MTHFS_bact"/>
    <property type="match status" value="1"/>
</dbReference>
<organism evidence="6 7">
    <name type="scientific">Eubacterium maltosivorans</name>
    <dbReference type="NCBI Taxonomy" id="2041044"/>
    <lineage>
        <taxon>Bacteria</taxon>
        <taxon>Bacillati</taxon>
        <taxon>Bacillota</taxon>
        <taxon>Clostridia</taxon>
        <taxon>Eubacteriales</taxon>
        <taxon>Eubacteriaceae</taxon>
        <taxon>Eubacterium</taxon>
    </lineage>
</organism>
<dbReference type="PANTHER" id="PTHR23407">
    <property type="entry name" value="ATPASE INHIBITOR/5-FORMYLTETRAHYDROFOLATE CYCLO-LIGASE"/>
    <property type="match status" value="1"/>
</dbReference>
<dbReference type="PIRSF" id="PIRSF006806">
    <property type="entry name" value="FTHF_cligase"/>
    <property type="match status" value="1"/>
</dbReference>
<dbReference type="Gene3D" id="3.40.50.10420">
    <property type="entry name" value="NagB/RpiA/CoA transferase-like"/>
    <property type="match status" value="1"/>
</dbReference>
<dbReference type="GO" id="GO:0046872">
    <property type="term" value="F:metal ion binding"/>
    <property type="evidence" value="ECO:0007669"/>
    <property type="project" value="UniProtKB-KW"/>
</dbReference>
<dbReference type="InterPro" id="IPR037171">
    <property type="entry name" value="NagB/RpiA_transferase-like"/>
</dbReference>
<comment type="catalytic activity">
    <reaction evidence="5">
        <text>(6S)-5-formyl-5,6,7,8-tetrahydrofolate + ATP = (6R)-5,10-methenyltetrahydrofolate + ADP + phosphate</text>
        <dbReference type="Rhea" id="RHEA:10488"/>
        <dbReference type="ChEBI" id="CHEBI:30616"/>
        <dbReference type="ChEBI" id="CHEBI:43474"/>
        <dbReference type="ChEBI" id="CHEBI:57455"/>
        <dbReference type="ChEBI" id="CHEBI:57457"/>
        <dbReference type="ChEBI" id="CHEBI:456216"/>
        <dbReference type="EC" id="6.3.3.2"/>
    </reaction>
</comment>
<dbReference type="GO" id="GO:0035999">
    <property type="term" value="P:tetrahydrofolate interconversion"/>
    <property type="evidence" value="ECO:0007669"/>
    <property type="project" value="TreeGrafter"/>
</dbReference>
<evidence type="ECO:0000256" key="3">
    <source>
        <dbReference type="ARBA" id="ARBA00022840"/>
    </source>
</evidence>
<keyword evidence="7" id="KW-1185">Reference proteome</keyword>
<proteinExistence type="inferred from homology"/>
<keyword evidence="3 4" id="KW-0067">ATP-binding</keyword>
<dbReference type="PANTHER" id="PTHR23407:SF1">
    <property type="entry name" value="5-FORMYLTETRAHYDROFOLATE CYCLO-LIGASE"/>
    <property type="match status" value="1"/>
</dbReference>
<evidence type="ECO:0000256" key="2">
    <source>
        <dbReference type="ARBA" id="ARBA00022741"/>
    </source>
</evidence>
<feature type="binding site" evidence="4">
    <location>
        <position position="51"/>
    </location>
    <ligand>
        <name>substrate</name>
    </ligand>
</feature>
<protein>
    <recommendedName>
        <fullName evidence="5">5-formyltetrahydrofolate cyclo-ligase</fullName>
        <ecNumber evidence="5">6.3.3.2</ecNumber>
    </recommendedName>
</protein>
<dbReference type="InterPro" id="IPR024185">
    <property type="entry name" value="FTHF_cligase-like_sf"/>
</dbReference>
<feature type="binding site" evidence="4">
    <location>
        <begin position="3"/>
        <end position="7"/>
    </location>
    <ligand>
        <name>ATP</name>
        <dbReference type="ChEBI" id="CHEBI:30616"/>
    </ligand>
</feature>
<dbReference type="GO" id="GO:0009396">
    <property type="term" value="P:folic acid-containing compound biosynthetic process"/>
    <property type="evidence" value="ECO:0007669"/>
    <property type="project" value="TreeGrafter"/>
</dbReference>
<accession>A0A4P9CB88</accession>
<feature type="binding site" evidence="4">
    <location>
        <position position="46"/>
    </location>
    <ligand>
        <name>substrate</name>
    </ligand>
</feature>
<sequence>MDKKAFRQETLKKRSDIYSKEIDARIIDNFIHSDAYKEAEWMMLYVSFGTEIYTHSLIMQALSEGKHVVVPICNISDHTIILSEILDFPGDLEEGHYGILEVKDDCRRVVAPEKLDLVLVPGMAFTEAGNRMGFGGGYYDRFLETIRPDCKTVALIREDFIYDEIPMEPHDKSVDIIITEDRVKACR</sequence>
<keyword evidence="5" id="KW-0479">Metal-binding</keyword>
<dbReference type="SUPFAM" id="SSF100950">
    <property type="entry name" value="NagB/RpiA/CoA transferase-like"/>
    <property type="match status" value="1"/>
</dbReference>
<dbReference type="KEGG" id="emt:CPZ25_016630"/>
<gene>
    <name evidence="6" type="ORF">CPZ25_016630</name>
</gene>
<evidence type="ECO:0000256" key="5">
    <source>
        <dbReference type="RuleBase" id="RU361279"/>
    </source>
</evidence>
<evidence type="ECO:0000313" key="7">
    <source>
        <dbReference type="Proteomes" id="UP000218387"/>
    </source>
</evidence>
<reference evidence="6 7" key="1">
    <citation type="submission" date="2018-05" db="EMBL/GenBank/DDBJ databases">
        <title>Genome comparison of Eubacterium sp.</title>
        <authorList>
            <person name="Feng Y."/>
            <person name="Sanchez-Andrea I."/>
            <person name="Stams A.J.M."/>
            <person name="De Vos W.M."/>
        </authorList>
    </citation>
    <scope>NUCLEOTIDE SEQUENCE [LARGE SCALE GENOMIC DNA]</scope>
    <source>
        <strain evidence="6 7">YI</strain>
    </source>
</reference>
<keyword evidence="5" id="KW-0460">Magnesium</keyword>
<feature type="binding site" evidence="4">
    <location>
        <begin position="131"/>
        <end position="139"/>
    </location>
    <ligand>
        <name>ATP</name>
        <dbReference type="ChEBI" id="CHEBI:30616"/>
    </ligand>
</feature>
<comment type="similarity">
    <text evidence="1 5">Belongs to the 5-formyltetrahydrofolate cyclo-ligase family.</text>
</comment>
<keyword evidence="6" id="KW-0436">Ligase</keyword>
<evidence type="ECO:0000256" key="1">
    <source>
        <dbReference type="ARBA" id="ARBA00010638"/>
    </source>
</evidence>
<dbReference type="AlphaFoldDB" id="A0A4P9CB88"/>
<dbReference type="RefSeq" id="WP_058695788.1">
    <property type="nucleotide sequence ID" value="NZ_CABJDW020000007.1"/>
</dbReference>
<dbReference type="GO" id="GO:0030272">
    <property type="term" value="F:5-formyltetrahydrofolate cyclo-ligase activity"/>
    <property type="evidence" value="ECO:0007669"/>
    <property type="project" value="UniProtKB-EC"/>
</dbReference>
<evidence type="ECO:0000313" key="6">
    <source>
        <dbReference type="EMBL" id="QCT72879.1"/>
    </source>
</evidence>
<dbReference type="Pfam" id="PF01812">
    <property type="entry name" value="5-FTHF_cyc-lig"/>
    <property type="match status" value="1"/>
</dbReference>
<name>A0A4P9CB88_EUBML</name>
<keyword evidence="2 4" id="KW-0547">Nucleotide-binding</keyword>
<dbReference type="EC" id="6.3.3.2" evidence="5"/>
<comment type="cofactor">
    <cofactor evidence="5">
        <name>Mg(2+)</name>
        <dbReference type="ChEBI" id="CHEBI:18420"/>
    </cofactor>
</comment>
<evidence type="ECO:0000256" key="4">
    <source>
        <dbReference type="PIRSR" id="PIRSR006806-1"/>
    </source>
</evidence>
<dbReference type="GO" id="GO:0005524">
    <property type="term" value="F:ATP binding"/>
    <property type="evidence" value="ECO:0007669"/>
    <property type="project" value="UniProtKB-KW"/>
</dbReference>
<dbReference type="EMBL" id="CP029487">
    <property type="protein sequence ID" value="QCT72879.1"/>
    <property type="molecule type" value="Genomic_DNA"/>
</dbReference>